<proteinExistence type="predicted"/>
<reference evidence="3" key="1">
    <citation type="journal article" date="2014" name="Science">
        <title>Ancient hybridizations among the ancestral genomes of bread wheat.</title>
        <authorList>
            <consortium name="International Wheat Genome Sequencing Consortium,"/>
            <person name="Marcussen T."/>
            <person name="Sandve S.R."/>
            <person name="Heier L."/>
            <person name="Spannagl M."/>
            <person name="Pfeifer M."/>
            <person name="Jakobsen K.S."/>
            <person name="Wulff B.B."/>
            <person name="Steuernagel B."/>
            <person name="Mayer K.F."/>
            <person name="Olsen O.A."/>
        </authorList>
    </citation>
    <scope>NUCLEOTIDE SEQUENCE [LARGE SCALE GENOMIC DNA]</scope>
    <source>
        <strain evidence="3">cv. AL8/78</strain>
    </source>
</reference>
<keyword evidence="1" id="KW-0472">Membrane</keyword>
<dbReference type="Gramene" id="AET6Gv20465300.28">
    <property type="protein sequence ID" value="AET6Gv20465300.28"/>
    <property type="gene ID" value="AET6Gv20465300"/>
</dbReference>
<dbReference type="EnsemblPlants" id="AET6Gv20465300.28">
    <property type="protein sequence ID" value="AET6Gv20465300.28"/>
    <property type="gene ID" value="AET6Gv20465300"/>
</dbReference>
<reference evidence="2" key="4">
    <citation type="submission" date="2019-03" db="UniProtKB">
        <authorList>
            <consortium name="EnsemblPlants"/>
        </authorList>
    </citation>
    <scope>IDENTIFICATION</scope>
</reference>
<keyword evidence="3" id="KW-1185">Reference proteome</keyword>
<keyword evidence="1" id="KW-0812">Transmembrane</keyword>
<reference evidence="2" key="3">
    <citation type="journal article" date="2017" name="Nature">
        <title>Genome sequence of the progenitor of the wheat D genome Aegilops tauschii.</title>
        <authorList>
            <person name="Luo M.C."/>
            <person name="Gu Y.Q."/>
            <person name="Puiu D."/>
            <person name="Wang H."/>
            <person name="Twardziok S.O."/>
            <person name="Deal K.R."/>
            <person name="Huo N."/>
            <person name="Zhu T."/>
            <person name="Wang L."/>
            <person name="Wang Y."/>
            <person name="McGuire P.E."/>
            <person name="Liu S."/>
            <person name="Long H."/>
            <person name="Ramasamy R.K."/>
            <person name="Rodriguez J.C."/>
            <person name="Van S.L."/>
            <person name="Yuan L."/>
            <person name="Wang Z."/>
            <person name="Xia Z."/>
            <person name="Xiao L."/>
            <person name="Anderson O.D."/>
            <person name="Ouyang S."/>
            <person name="Liang Y."/>
            <person name="Zimin A.V."/>
            <person name="Pertea G."/>
            <person name="Qi P."/>
            <person name="Bennetzen J.L."/>
            <person name="Dai X."/>
            <person name="Dawson M.W."/>
            <person name="Muller H.G."/>
            <person name="Kugler K."/>
            <person name="Rivarola-Duarte L."/>
            <person name="Spannagl M."/>
            <person name="Mayer K.F.X."/>
            <person name="Lu F.H."/>
            <person name="Bevan M.W."/>
            <person name="Leroy P."/>
            <person name="Li P."/>
            <person name="You F.M."/>
            <person name="Sun Q."/>
            <person name="Liu Z."/>
            <person name="Lyons E."/>
            <person name="Wicker T."/>
            <person name="Salzberg S.L."/>
            <person name="Devos K.M."/>
            <person name="Dvorak J."/>
        </authorList>
    </citation>
    <scope>NUCLEOTIDE SEQUENCE [LARGE SCALE GENOMIC DNA]</scope>
    <source>
        <strain evidence="2">cv. AL8/78</strain>
    </source>
</reference>
<organism evidence="2 3">
    <name type="scientific">Aegilops tauschii subsp. strangulata</name>
    <name type="common">Goatgrass</name>
    <dbReference type="NCBI Taxonomy" id="200361"/>
    <lineage>
        <taxon>Eukaryota</taxon>
        <taxon>Viridiplantae</taxon>
        <taxon>Streptophyta</taxon>
        <taxon>Embryophyta</taxon>
        <taxon>Tracheophyta</taxon>
        <taxon>Spermatophyta</taxon>
        <taxon>Magnoliopsida</taxon>
        <taxon>Liliopsida</taxon>
        <taxon>Poales</taxon>
        <taxon>Poaceae</taxon>
        <taxon>BOP clade</taxon>
        <taxon>Pooideae</taxon>
        <taxon>Triticodae</taxon>
        <taxon>Triticeae</taxon>
        <taxon>Triticinae</taxon>
        <taxon>Aegilops</taxon>
    </lineage>
</organism>
<evidence type="ECO:0000256" key="1">
    <source>
        <dbReference type="SAM" id="Phobius"/>
    </source>
</evidence>
<accession>A0A453NSM8</accession>
<protein>
    <submittedName>
        <fullName evidence="2">Uncharacterized protein</fullName>
    </submittedName>
</protein>
<reference evidence="2" key="5">
    <citation type="journal article" date="2021" name="G3 (Bethesda)">
        <title>Aegilops tauschii genome assembly Aet v5.0 features greater sequence contiguity and improved annotation.</title>
        <authorList>
            <person name="Wang L."/>
            <person name="Zhu T."/>
            <person name="Rodriguez J.C."/>
            <person name="Deal K.R."/>
            <person name="Dubcovsky J."/>
            <person name="McGuire P.E."/>
            <person name="Lux T."/>
            <person name="Spannagl M."/>
            <person name="Mayer K.F.X."/>
            <person name="Baldrich P."/>
            <person name="Meyers B.C."/>
            <person name="Huo N."/>
            <person name="Gu Y.Q."/>
            <person name="Zhou H."/>
            <person name="Devos K.M."/>
            <person name="Bennetzen J.L."/>
            <person name="Unver T."/>
            <person name="Budak H."/>
            <person name="Gulick P.J."/>
            <person name="Galiba G."/>
            <person name="Kalapos B."/>
            <person name="Nelson D.R."/>
            <person name="Li P."/>
            <person name="You F.M."/>
            <person name="Luo M.C."/>
            <person name="Dvorak J."/>
        </authorList>
    </citation>
    <scope>NUCLEOTIDE SEQUENCE [LARGE SCALE GENOMIC DNA]</scope>
    <source>
        <strain evidence="2">cv. AL8/78</strain>
    </source>
</reference>
<sequence length="74" mass="8086">AYSAAAMIGHLYIWLWLTGGWILVMKVVPGFLLYRGLHELGQYAFSGNSMGASRKEGIPTVSCGILSQVLNITR</sequence>
<name>A0A453NSM8_AEGTS</name>
<feature type="transmembrane region" description="Helical" evidence="1">
    <location>
        <begin position="12"/>
        <end position="34"/>
    </location>
</feature>
<dbReference type="AlphaFoldDB" id="A0A453NSM8"/>
<evidence type="ECO:0000313" key="3">
    <source>
        <dbReference type="Proteomes" id="UP000015105"/>
    </source>
</evidence>
<dbReference type="Proteomes" id="UP000015105">
    <property type="component" value="Chromosome 6D"/>
</dbReference>
<reference evidence="3" key="2">
    <citation type="journal article" date="2017" name="Nat. Plants">
        <title>The Aegilops tauschii genome reveals multiple impacts of transposons.</title>
        <authorList>
            <person name="Zhao G."/>
            <person name="Zou C."/>
            <person name="Li K."/>
            <person name="Wang K."/>
            <person name="Li T."/>
            <person name="Gao L."/>
            <person name="Zhang X."/>
            <person name="Wang H."/>
            <person name="Yang Z."/>
            <person name="Liu X."/>
            <person name="Jiang W."/>
            <person name="Mao L."/>
            <person name="Kong X."/>
            <person name="Jiao Y."/>
            <person name="Jia J."/>
        </authorList>
    </citation>
    <scope>NUCLEOTIDE SEQUENCE [LARGE SCALE GENOMIC DNA]</scope>
    <source>
        <strain evidence="3">cv. AL8/78</strain>
    </source>
</reference>
<keyword evidence="1" id="KW-1133">Transmembrane helix</keyword>
<evidence type="ECO:0000313" key="2">
    <source>
        <dbReference type="EnsemblPlants" id="AET6Gv20465300.28"/>
    </source>
</evidence>